<dbReference type="EMBL" id="KB908745">
    <property type="protein sequence ID" value="EOA84442.1"/>
    <property type="molecule type" value="Genomic_DNA"/>
</dbReference>
<reference evidence="1 2" key="2">
    <citation type="journal article" date="2013" name="PLoS Genet.">
        <title>Comparative genome structure, secondary metabolite, and effector coding capacity across Cochliobolus pathogens.</title>
        <authorList>
            <person name="Condon B.J."/>
            <person name="Leng Y."/>
            <person name="Wu D."/>
            <person name="Bushley K.E."/>
            <person name="Ohm R.A."/>
            <person name="Otillar R."/>
            <person name="Martin J."/>
            <person name="Schackwitz W."/>
            <person name="Grimwood J."/>
            <person name="MohdZainudin N."/>
            <person name="Xue C."/>
            <person name="Wang R."/>
            <person name="Manning V.A."/>
            <person name="Dhillon B."/>
            <person name="Tu Z.J."/>
            <person name="Steffenson B.J."/>
            <person name="Salamov A."/>
            <person name="Sun H."/>
            <person name="Lowry S."/>
            <person name="LaButti K."/>
            <person name="Han J."/>
            <person name="Copeland A."/>
            <person name="Lindquist E."/>
            <person name="Barry K."/>
            <person name="Schmutz J."/>
            <person name="Baker S.E."/>
            <person name="Ciuffetti L.M."/>
            <person name="Grigoriev I.V."/>
            <person name="Zhong S."/>
            <person name="Turgeon B.G."/>
        </authorList>
    </citation>
    <scope>NUCLEOTIDE SEQUENCE [LARGE SCALE GENOMIC DNA]</scope>
    <source>
        <strain evidence="2">28A</strain>
    </source>
</reference>
<dbReference type="RefSeq" id="XP_008027928.1">
    <property type="nucleotide sequence ID" value="XM_008029737.1"/>
</dbReference>
<proteinExistence type="predicted"/>
<sequence length="54" mass="5890">MASHTLLITVHLVAYPIRPNRQGLCMLGSFTYSLRPSSLLVPLLVSYESSGLSV</sequence>
<dbReference type="HOGENOM" id="CLU_3051909_0_0_1"/>
<keyword evidence="2" id="KW-1185">Reference proteome</keyword>
<protein>
    <submittedName>
        <fullName evidence="1">Uncharacterized protein</fullName>
    </submittedName>
</protein>
<evidence type="ECO:0000313" key="1">
    <source>
        <dbReference type="EMBL" id="EOA84442.1"/>
    </source>
</evidence>
<reference evidence="1 2" key="1">
    <citation type="journal article" date="2012" name="PLoS Pathog.">
        <title>Diverse lifestyles and strategies of plant pathogenesis encoded in the genomes of eighteen Dothideomycetes fungi.</title>
        <authorList>
            <person name="Ohm R.A."/>
            <person name="Feau N."/>
            <person name="Henrissat B."/>
            <person name="Schoch C.L."/>
            <person name="Horwitz B.A."/>
            <person name="Barry K.W."/>
            <person name="Condon B.J."/>
            <person name="Copeland A.C."/>
            <person name="Dhillon B."/>
            <person name="Glaser F."/>
            <person name="Hesse C.N."/>
            <person name="Kosti I."/>
            <person name="LaButti K."/>
            <person name="Lindquist E.A."/>
            <person name="Lucas S."/>
            <person name="Salamov A.A."/>
            <person name="Bradshaw R.E."/>
            <person name="Ciuffetti L."/>
            <person name="Hamelin R.C."/>
            <person name="Kema G.H.J."/>
            <person name="Lawrence C."/>
            <person name="Scott J.A."/>
            <person name="Spatafora J.W."/>
            <person name="Turgeon B.G."/>
            <person name="de Wit P.J.G.M."/>
            <person name="Zhong S."/>
            <person name="Goodwin S.B."/>
            <person name="Grigoriev I.V."/>
        </authorList>
    </citation>
    <scope>NUCLEOTIDE SEQUENCE [LARGE SCALE GENOMIC DNA]</scope>
    <source>
        <strain evidence="2">28A</strain>
    </source>
</reference>
<evidence type="ECO:0000313" key="2">
    <source>
        <dbReference type="Proteomes" id="UP000016935"/>
    </source>
</evidence>
<organism evidence="1 2">
    <name type="scientific">Exserohilum turcicum (strain 28A)</name>
    <name type="common">Northern leaf blight fungus</name>
    <name type="synonym">Setosphaeria turcica</name>
    <dbReference type="NCBI Taxonomy" id="671987"/>
    <lineage>
        <taxon>Eukaryota</taxon>
        <taxon>Fungi</taxon>
        <taxon>Dikarya</taxon>
        <taxon>Ascomycota</taxon>
        <taxon>Pezizomycotina</taxon>
        <taxon>Dothideomycetes</taxon>
        <taxon>Pleosporomycetidae</taxon>
        <taxon>Pleosporales</taxon>
        <taxon>Pleosporineae</taxon>
        <taxon>Pleosporaceae</taxon>
        <taxon>Exserohilum</taxon>
    </lineage>
</organism>
<accession>R0K7Z9</accession>
<name>R0K7Z9_EXST2</name>
<gene>
    <name evidence="1" type="ORF">SETTUDRAFT_161981</name>
</gene>
<dbReference type="Proteomes" id="UP000016935">
    <property type="component" value="Unassembled WGS sequence"/>
</dbReference>
<dbReference type="GeneID" id="19398234"/>
<dbReference type="AlphaFoldDB" id="R0K7Z9"/>